<dbReference type="GO" id="GO:0007062">
    <property type="term" value="P:sister chromatid cohesion"/>
    <property type="evidence" value="ECO:0007669"/>
    <property type="project" value="UniProtKB-ARBA"/>
</dbReference>
<dbReference type="SUPFAM" id="SSF48371">
    <property type="entry name" value="ARM repeat"/>
    <property type="match status" value="1"/>
</dbReference>
<evidence type="ECO:0000256" key="14">
    <source>
        <dbReference type="ARBA" id="ARBA00082975"/>
    </source>
</evidence>
<dbReference type="PANTHER" id="PTHR11199">
    <property type="entry name" value="STROMAL ANTIGEN"/>
    <property type="match status" value="1"/>
</dbReference>
<evidence type="ECO:0000256" key="5">
    <source>
        <dbReference type="ARBA" id="ARBA00022829"/>
    </source>
</evidence>
<comment type="function">
    <text evidence="9">Meiosis specific component of cohesin complex. The cohesin complex is required for the cohesion of sister chromatids after DNA replication. The cohesin complex apparently forms a large proteinaceous ring within which sister chromatids can be trapped. At anaphase, the complex is cleaved and dissociates from chromatin, allowing sister chromatids to segregate. The meiosis-specific cohesin complex probably replaces mitosis specific cohesin complex when it dissociates from chromatin during prophase I.</text>
</comment>
<keyword evidence="8" id="KW-0131">Cell cycle</keyword>
<dbReference type="Pfam" id="PF21581">
    <property type="entry name" value="SCD"/>
    <property type="match status" value="1"/>
</dbReference>
<dbReference type="InterPro" id="IPR056396">
    <property type="entry name" value="HEAT_SCC3-SA"/>
</dbReference>
<dbReference type="InterPro" id="IPR039662">
    <property type="entry name" value="Cohesin_Scc3/SA"/>
</dbReference>
<dbReference type="PROSITE" id="PS51425">
    <property type="entry name" value="SCD"/>
    <property type="match status" value="1"/>
</dbReference>
<dbReference type="GO" id="GO:0003682">
    <property type="term" value="F:chromatin binding"/>
    <property type="evidence" value="ECO:0007669"/>
    <property type="project" value="TreeGrafter"/>
</dbReference>
<evidence type="ECO:0000256" key="9">
    <source>
        <dbReference type="ARBA" id="ARBA00057292"/>
    </source>
</evidence>
<dbReference type="AlphaFoldDB" id="S8BXS9"/>
<comment type="similarity">
    <text evidence="2">Belongs to the SCC3 family.</text>
</comment>
<evidence type="ECO:0000256" key="4">
    <source>
        <dbReference type="ARBA" id="ARBA00022553"/>
    </source>
</evidence>
<keyword evidence="3" id="KW-0158">Chromosome</keyword>
<protein>
    <recommendedName>
        <fullName evidence="11">Cohesin subunit SA-3</fullName>
    </recommendedName>
    <alternativeName>
        <fullName evidence="13">SCC3 homolog 3</fullName>
    </alternativeName>
    <alternativeName>
        <fullName evidence="12">Stromal antigen 3</fullName>
    </alternativeName>
    <alternativeName>
        <fullName evidence="14">Stromalin-3</fullName>
    </alternativeName>
</protein>
<evidence type="ECO:0000313" key="18">
    <source>
        <dbReference type="Proteomes" id="UP000015453"/>
    </source>
</evidence>
<keyword evidence="6" id="KW-0539">Nucleus</keyword>
<evidence type="ECO:0000256" key="1">
    <source>
        <dbReference type="ARBA" id="ARBA00004286"/>
    </source>
</evidence>
<sequence>KRARAEVRADDFTRSDRLGDELDEEREESSDDFEEPRRKARKSKATEGGSTSAAAARRTNLSWIEVIKGDTKEIPGVVKYWVEKYERNRKSVIAELLTLLFQACGAKYRLQEEDIDEANVDDVVVALVKMARRGDVEDYQNSKRDLKHLKDNLVYFLDTLVGECQDGPLFEKDDPLFDRCLDYIIALSCTPPRFYRQIATLMGLQLVSSFINVANKLGSLRETTQRQLNAEKKKDAEGPRVESLTKRLSMAHEKITALEEMMRKIFTGLFVHRYRDIDPDVRMMCIESLGLWILSYPSLFLQDLYLKYLGWTLNDKSAGVRKASILALQKLYEVDDNVPSLNLFTERFSKRMVELADDIDISVAVCAIGLVKQLLRHRLVLDEDLGSLYDLLIDDPPDIRRAIGGLVYDHLIALKFNDLKSRPSGSDAETSEVYISRMLKILREFSADPVLSFYVIDDVWDYMKAMKDWKCIINMLLEDNPSAELDDTDAANLIRLFSASVRKALGERIVPATDNRNPHQTKAQKEMFESNKRDVTFAMMKTYPRLLRKFMSDKDKAPPLIEIMVYMNLELYSLKRQEQNFKAILRLIKEAFLKHGEKDSLRSCVKAIKFCATESLGELQDFALNLVKELEDELIAKLKSAIKDVWNGGDEYALLVNLKRLYELQLSHNVPLENLYQDLENVLKSFGNNIEDEVAAFLLLNMFLHVSWCLHSMVSSDRVLEASLASLLGKRDALLEQLEHFLDNPSRLQSDAASKNPLAYRVCGIVADVWSLFSKSRFVSTKLGVLGYRPDKSLTEKYWKICEPLLNVAEDDDDDEGNREYVEEINADAIMFGLAKLVATDAVQKEHLAPEIISRLGQYCPSVSEIAKHLLIALKKKGDVSAILVESLVIAYQRHLVVASSSGDDDSFSKKAIQETKDLASRLSGSYVGAARNKYRSEILKVVKEGINYAFLDAPKQLSFLDAAVVHFASKLPASDILE</sequence>
<dbReference type="EMBL" id="AUSU01008419">
    <property type="protein sequence ID" value="EPS59370.1"/>
    <property type="molecule type" value="Genomic_DNA"/>
</dbReference>
<evidence type="ECO:0000256" key="10">
    <source>
        <dbReference type="ARBA" id="ARBA00064253"/>
    </source>
</evidence>
<dbReference type="Gene3D" id="1.25.10.10">
    <property type="entry name" value="Leucine-rich Repeat Variant"/>
    <property type="match status" value="1"/>
</dbReference>
<dbReference type="GO" id="GO:0007059">
    <property type="term" value="P:chromosome segregation"/>
    <property type="evidence" value="ECO:0007669"/>
    <property type="project" value="UniProtKB-KW"/>
</dbReference>
<keyword evidence="18" id="KW-1185">Reference proteome</keyword>
<comment type="subunit">
    <text evidence="10">Component of the meiosis-specific cohesin complex, which also contains the SMC1 (SMC1A or SMC1B) and SMC3 heterodimer. Such complex likely contains RAD21, or the meiosis-specific related protein REC8. Interacts with CCDC79/TERB1; recruiting cohesin to telomeres to develop structural rigidity.</text>
</comment>
<keyword evidence="7" id="KW-0469">Meiosis</keyword>
<dbReference type="InterPro" id="IPR013721">
    <property type="entry name" value="STAG"/>
</dbReference>
<dbReference type="OrthoDB" id="498590at2759"/>
<evidence type="ECO:0000256" key="13">
    <source>
        <dbReference type="ARBA" id="ARBA00081834"/>
    </source>
</evidence>
<evidence type="ECO:0000259" key="16">
    <source>
        <dbReference type="PROSITE" id="PS51425"/>
    </source>
</evidence>
<reference evidence="17 18" key="1">
    <citation type="journal article" date="2013" name="BMC Genomics">
        <title>The miniature genome of a carnivorous plant Genlisea aurea contains a low number of genes and short non-coding sequences.</title>
        <authorList>
            <person name="Leushkin E.V."/>
            <person name="Sutormin R.A."/>
            <person name="Nabieva E.R."/>
            <person name="Penin A.A."/>
            <person name="Kondrashov A.S."/>
            <person name="Logacheva M.D."/>
        </authorList>
    </citation>
    <scope>NUCLEOTIDE SEQUENCE [LARGE SCALE GENOMIC DNA]</scope>
</reference>
<proteinExistence type="inferred from homology"/>
<dbReference type="Proteomes" id="UP000015453">
    <property type="component" value="Unassembled WGS sequence"/>
</dbReference>
<dbReference type="PANTHER" id="PTHR11199:SF0">
    <property type="entry name" value="LD34181P-RELATED"/>
    <property type="match status" value="1"/>
</dbReference>
<name>S8BXS9_9LAMI</name>
<gene>
    <name evidence="17" type="ORF">M569_15437</name>
</gene>
<evidence type="ECO:0000256" key="12">
    <source>
        <dbReference type="ARBA" id="ARBA00077200"/>
    </source>
</evidence>
<dbReference type="Pfam" id="PF24571">
    <property type="entry name" value="HEAT_SCC3-SA"/>
    <property type="match status" value="1"/>
</dbReference>
<dbReference type="InterPro" id="IPR020839">
    <property type="entry name" value="SCD"/>
</dbReference>
<organism evidence="17 18">
    <name type="scientific">Genlisea aurea</name>
    <dbReference type="NCBI Taxonomy" id="192259"/>
    <lineage>
        <taxon>Eukaryota</taxon>
        <taxon>Viridiplantae</taxon>
        <taxon>Streptophyta</taxon>
        <taxon>Embryophyta</taxon>
        <taxon>Tracheophyta</taxon>
        <taxon>Spermatophyta</taxon>
        <taxon>Magnoliopsida</taxon>
        <taxon>eudicotyledons</taxon>
        <taxon>Gunneridae</taxon>
        <taxon>Pentapetalae</taxon>
        <taxon>asterids</taxon>
        <taxon>lamiids</taxon>
        <taxon>Lamiales</taxon>
        <taxon>Lentibulariaceae</taxon>
        <taxon>Genlisea</taxon>
    </lineage>
</organism>
<accession>S8BXS9</accession>
<dbReference type="GO" id="GO:0008278">
    <property type="term" value="C:cohesin complex"/>
    <property type="evidence" value="ECO:0007669"/>
    <property type="project" value="TreeGrafter"/>
</dbReference>
<feature type="non-terminal residue" evidence="17">
    <location>
        <position position="1"/>
    </location>
</feature>
<evidence type="ECO:0000256" key="6">
    <source>
        <dbReference type="ARBA" id="ARBA00023242"/>
    </source>
</evidence>
<dbReference type="GO" id="GO:0000785">
    <property type="term" value="C:chromatin"/>
    <property type="evidence" value="ECO:0007669"/>
    <property type="project" value="TreeGrafter"/>
</dbReference>
<comment type="caution">
    <text evidence="17">The sequence shown here is derived from an EMBL/GenBank/DDBJ whole genome shotgun (WGS) entry which is preliminary data.</text>
</comment>
<dbReference type="Pfam" id="PF08514">
    <property type="entry name" value="STAG"/>
    <property type="match status" value="1"/>
</dbReference>
<feature type="non-terminal residue" evidence="17">
    <location>
        <position position="979"/>
    </location>
</feature>
<evidence type="ECO:0000256" key="11">
    <source>
        <dbReference type="ARBA" id="ARBA00067279"/>
    </source>
</evidence>
<evidence type="ECO:0000313" key="17">
    <source>
        <dbReference type="EMBL" id="EPS59370.1"/>
    </source>
</evidence>
<dbReference type="InterPro" id="IPR016024">
    <property type="entry name" value="ARM-type_fold"/>
</dbReference>
<comment type="subcellular location">
    <subcellularLocation>
        <location evidence="1">Chromosome</location>
    </subcellularLocation>
</comment>
<feature type="region of interest" description="Disordered" evidence="15">
    <location>
        <begin position="15"/>
        <end position="54"/>
    </location>
</feature>
<dbReference type="InterPro" id="IPR011989">
    <property type="entry name" value="ARM-like"/>
</dbReference>
<dbReference type="GO" id="GO:0005634">
    <property type="term" value="C:nucleus"/>
    <property type="evidence" value="ECO:0007669"/>
    <property type="project" value="TreeGrafter"/>
</dbReference>
<dbReference type="GO" id="GO:0051321">
    <property type="term" value="P:meiotic cell cycle"/>
    <property type="evidence" value="ECO:0007669"/>
    <property type="project" value="UniProtKB-KW"/>
</dbReference>
<evidence type="ECO:0000256" key="7">
    <source>
        <dbReference type="ARBA" id="ARBA00023254"/>
    </source>
</evidence>
<feature type="domain" description="SCD" evidence="16">
    <location>
        <begin position="270"/>
        <end position="355"/>
    </location>
</feature>
<evidence type="ECO:0000256" key="15">
    <source>
        <dbReference type="SAM" id="MobiDB-lite"/>
    </source>
</evidence>
<evidence type="ECO:0000256" key="3">
    <source>
        <dbReference type="ARBA" id="ARBA00022454"/>
    </source>
</evidence>
<keyword evidence="4" id="KW-0597">Phosphoprotein</keyword>
<keyword evidence="5" id="KW-0159">Chromosome partition</keyword>
<evidence type="ECO:0000256" key="2">
    <source>
        <dbReference type="ARBA" id="ARBA00005486"/>
    </source>
</evidence>
<feature type="compositionally biased region" description="Acidic residues" evidence="15">
    <location>
        <begin position="21"/>
        <end position="34"/>
    </location>
</feature>
<dbReference type="FunFam" id="1.25.10.10:FF:000449">
    <property type="entry name" value="Cohesin subunit SA-3"/>
    <property type="match status" value="1"/>
</dbReference>
<evidence type="ECO:0000256" key="8">
    <source>
        <dbReference type="ARBA" id="ARBA00023306"/>
    </source>
</evidence>